<dbReference type="Pfam" id="PF00168">
    <property type="entry name" value="C2"/>
    <property type="match status" value="4"/>
</dbReference>
<dbReference type="InterPro" id="IPR013583">
    <property type="entry name" value="MCTP_C"/>
</dbReference>
<dbReference type="SUPFAM" id="SSF49562">
    <property type="entry name" value="C2 domain (Calcium/lipid-binding domain, CaLB)"/>
    <property type="match status" value="4"/>
</dbReference>
<evidence type="ECO:0000256" key="9">
    <source>
        <dbReference type="SAM" id="Phobius"/>
    </source>
</evidence>
<dbReference type="KEGG" id="dcr:108204877"/>
<evidence type="ECO:0000256" key="2">
    <source>
        <dbReference type="ARBA" id="ARBA00007923"/>
    </source>
</evidence>
<dbReference type="PANTHER" id="PTHR31425">
    <property type="entry name" value="PHOSPHORIBOSYLANTHRANILATE TRANSFERASE ISOFORM 1"/>
    <property type="match status" value="1"/>
</dbReference>
<feature type="transmembrane region" description="Helical" evidence="9">
    <location>
        <begin position="944"/>
        <end position="972"/>
    </location>
</feature>
<reference evidence="10" key="1">
    <citation type="journal article" date="2016" name="Nat. Genet.">
        <title>A high-quality carrot genome assembly provides new insights into carotenoid accumulation and asterid genome evolution.</title>
        <authorList>
            <person name="Iorizzo M."/>
            <person name="Ellison S."/>
            <person name="Senalik D."/>
            <person name="Zeng P."/>
            <person name="Satapoomin P."/>
            <person name="Huang J."/>
            <person name="Bowman M."/>
            <person name="Iovene M."/>
            <person name="Sanseverino W."/>
            <person name="Cavagnaro P."/>
            <person name="Yildiz M."/>
            <person name="Macko-Podgorni A."/>
            <person name="Moranska E."/>
            <person name="Grzebelus E."/>
            <person name="Grzebelus D."/>
            <person name="Ashrafi H."/>
            <person name="Zheng Z."/>
            <person name="Cheng S."/>
            <person name="Spooner D."/>
            <person name="Van Deynze A."/>
            <person name="Simon P."/>
        </authorList>
    </citation>
    <scope>NUCLEOTIDE SEQUENCE</scope>
    <source>
        <tissue evidence="10">Leaf</tissue>
    </source>
</reference>
<gene>
    <name evidence="10" type="ORF">DCAR_0103733</name>
</gene>
<dbReference type="InterPro" id="IPR047259">
    <property type="entry name" value="QUIRKY-like"/>
</dbReference>
<dbReference type="InterPro" id="IPR000008">
    <property type="entry name" value="C2_dom"/>
</dbReference>
<dbReference type="SMART" id="SM00239">
    <property type="entry name" value="C2"/>
    <property type="match status" value="4"/>
</dbReference>
<proteinExistence type="inferred from homology"/>
<dbReference type="InterPro" id="IPR047257">
    <property type="entry name" value="C2B_MCTP_PRT_plant"/>
</dbReference>
<dbReference type="Gramene" id="KZN10870">
    <property type="protein sequence ID" value="KZN10870"/>
    <property type="gene ID" value="DCAR_003526"/>
</dbReference>
<organism evidence="10 11">
    <name type="scientific">Daucus carota subsp. sativus</name>
    <name type="common">Carrot</name>
    <dbReference type="NCBI Taxonomy" id="79200"/>
    <lineage>
        <taxon>Eukaryota</taxon>
        <taxon>Viridiplantae</taxon>
        <taxon>Streptophyta</taxon>
        <taxon>Embryophyta</taxon>
        <taxon>Tracheophyta</taxon>
        <taxon>Spermatophyta</taxon>
        <taxon>Magnoliopsida</taxon>
        <taxon>eudicotyledons</taxon>
        <taxon>Gunneridae</taxon>
        <taxon>Pentapetalae</taxon>
        <taxon>asterids</taxon>
        <taxon>campanulids</taxon>
        <taxon>Apiales</taxon>
        <taxon>Apiaceae</taxon>
        <taxon>Apioideae</taxon>
        <taxon>Scandiceae</taxon>
        <taxon>Daucinae</taxon>
        <taxon>Daucus</taxon>
        <taxon>Daucus sect. Daucus</taxon>
    </lineage>
</organism>
<keyword evidence="3 9" id="KW-0812">Transmembrane</keyword>
<feature type="transmembrane region" description="Helical" evidence="9">
    <location>
        <begin position="828"/>
        <end position="861"/>
    </location>
</feature>
<dbReference type="OrthoDB" id="67700at2759"/>
<protein>
    <submittedName>
        <fullName evidence="10">Uncharacterized protein</fullName>
    </submittedName>
</protein>
<dbReference type="CDD" id="cd04019">
    <property type="entry name" value="C2C_MCTP_PRT_plant"/>
    <property type="match status" value="1"/>
</dbReference>
<dbReference type="Proteomes" id="UP000077755">
    <property type="component" value="Chromosome 1"/>
</dbReference>
<keyword evidence="5" id="KW-0106">Calcium</keyword>
<keyword evidence="7 9" id="KW-0472">Membrane</keyword>
<evidence type="ECO:0000313" key="10">
    <source>
        <dbReference type="EMBL" id="WOG84549.1"/>
    </source>
</evidence>
<dbReference type="PROSITE" id="PS50004">
    <property type="entry name" value="C2"/>
    <property type="match status" value="4"/>
</dbReference>
<dbReference type="OMA" id="RSKANFC"/>
<evidence type="ECO:0000256" key="5">
    <source>
        <dbReference type="ARBA" id="ARBA00022837"/>
    </source>
</evidence>
<evidence type="ECO:0000256" key="8">
    <source>
        <dbReference type="SAM" id="MobiDB-lite"/>
    </source>
</evidence>
<feature type="region of interest" description="Disordered" evidence="8">
    <location>
        <begin position="133"/>
        <end position="165"/>
    </location>
</feature>
<evidence type="ECO:0000313" key="11">
    <source>
        <dbReference type="Proteomes" id="UP000077755"/>
    </source>
</evidence>
<accession>A0A166I8R0</accession>
<evidence type="ECO:0000256" key="6">
    <source>
        <dbReference type="ARBA" id="ARBA00022989"/>
    </source>
</evidence>
<dbReference type="CDD" id="cd08379">
    <property type="entry name" value="C2D_MCTP_PRT_plant"/>
    <property type="match status" value="1"/>
</dbReference>
<comment type="similarity">
    <text evidence="2">Belongs to the MCTP family.</text>
</comment>
<dbReference type="InterPro" id="IPR047258">
    <property type="entry name" value="C2C_MCTP_PRT_plant"/>
</dbReference>
<name>A0A166I8R0_DAUCS</name>
<keyword evidence="4" id="KW-0677">Repeat</keyword>
<evidence type="ECO:0000256" key="4">
    <source>
        <dbReference type="ARBA" id="ARBA00022737"/>
    </source>
</evidence>
<dbReference type="InterPro" id="IPR047255">
    <property type="entry name" value="C2D_MCTP_PRT_plant"/>
</dbReference>
<dbReference type="GO" id="GO:0016020">
    <property type="term" value="C:membrane"/>
    <property type="evidence" value="ECO:0007669"/>
    <property type="project" value="UniProtKB-SubCell"/>
</dbReference>
<dbReference type="CDD" id="cd04022">
    <property type="entry name" value="C2A_MCTP_PRT_plant"/>
    <property type="match status" value="1"/>
</dbReference>
<dbReference type="CDD" id="cd08378">
    <property type="entry name" value="C2B_MCTP_PRT_plant"/>
    <property type="match status" value="1"/>
</dbReference>
<reference evidence="10" key="2">
    <citation type="submission" date="2022-03" db="EMBL/GenBank/DDBJ databases">
        <title>Draft title - Genomic analysis of global carrot germplasm unveils the trajectory of domestication and the origin of high carotenoid orange carrot.</title>
        <authorList>
            <person name="Iorizzo M."/>
            <person name="Ellison S."/>
            <person name="Senalik D."/>
            <person name="Macko-Podgorni A."/>
            <person name="Grzebelus D."/>
            <person name="Bostan H."/>
            <person name="Rolling W."/>
            <person name="Curaba J."/>
            <person name="Simon P."/>
        </authorList>
    </citation>
    <scope>NUCLEOTIDE SEQUENCE</scope>
    <source>
        <tissue evidence="10">Leaf</tissue>
    </source>
</reference>
<keyword evidence="11" id="KW-1185">Reference proteome</keyword>
<feature type="compositionally biased region" description="Basic and acidic residues" evidence="8">
    <location>
        <begin position="143"/>
        <end position="165"/>
    </location>
</feature>
<sequence>MGRLVVEVLEANDLMPKDGQGSASPFVEVDIDDQHQRTQTRIKDLNPSWHEKFVFKFDDLQDLSRKTIEVVIYNENTSHGNHNFLGRVRLSGLSVPKSESEATVQRYPLEKRGIFSHIRGDIALRLYLADGKDEDGASSDQAELPKEKTKKGMESRETPVQENVKRYDKKAQDDEFNDFSKQKIKRKKEKEIRTFYSVGTGGPTGPMPPMQKPVVLETRPQFIPPRPPMVMQNQIPMQKPEFGLVETRPPVAARMGYLGGDKMASTYDLVEKVHYLYINVVKARDLPALDVNGSLDPYVEVKVGNYRGLTKHLEHNQDPMWNSVFAFSKERLQSNVIEVIVRAKDLGKDDYVGKVVFDVVEVPLRVPPDSPLAPQWYRLAGQGEIMLAVWLGTQADEAFPEAWHSDAHDINHHNLASTRSKVYFSPKLYYLRVHVIEAQDLVPSDRTRLPQPYVRIQLGHQIRVTRPSQTRNINAAWNEELMFVASEPFEDVLIVSVEDRGEGGREDNMGRAMVPVREIPPRVDSSKLPDPRWLNLQRPSHSVHEDGEKEVKFSSKIRLCLCLDVGYHVLDETTHFSSDLQPSSKYLRKQRIGILEVGILSAQNLLPMKIREGGSTDAYCVAKYGNKWVRTRTLLNTLSPRWNEQYTWEVYDPCTVITIGVFDNHHVNGNKEDARDQRIGKVRIRLSTLETDRIYTHNYPLLVLQPSGLKKHGELHLAIRFTCVAWVNMLTQYSKPLLPKMHYVQPISVRHIDWLRHQAMQIVAARLSRAEPPLRRETVEYMLDVDYHMWSLRRSKANFYRIISLLSGFSAIWKWLDGICNWRNPLTTCLVHVLFLILVCYPELILPTIFLYLCVIGLWNYQFRPRKPPHMDARISQAENVHPDELDEEFDTFPSSRPTDLIRMRYDRMRSVAGRVQTVLGDLATQAERALAILSWRDSRATAIFIIFALMWATLFYLTPFQVIAVLHGLYWMRHPKFRNKMPSVPVNFFKRLPSKSDMLLS</sequence>
<dbReference type="EMBL" id="CP093343">
    <property type="protein sequence ID" value="WOG84549.1"/>
    <property type="molecule type" value="Genomic_DNA"/>
</dbReference>
<dbReference type="Gene3D" id="2.60.40.150">
    <property type="entry name" value="C2 domain"/>
    <property type="match status" value="4"/>
</dbReference>
<dbReference type="AlphaFoldDB" id="A0A166I8R0"/>
<dbReference type="PANTHER" id="PTHR31425:SF22">
    <property type="entry name" value="MULTIPLE C2 DOMAIN AND TRANSMEMBRANE REGION PROTEIN 6"/>
    <property type="match status" value="1"/>
</dbReference>
<keyword evidence="6 9" id="KW-1133">Transmembrane helix</keyword>
<comment type="subcellular location">
    <subcellularLocation>
        <location evidence="1">Membrane</location>
        <topology evidence="1">Multi-pass membrane protein</topology>
    </subcellularLocation>
</comment>
<dbReference type="InterPro" id="IPR035892">
    <property type="entry name" value="C2_domain_sf"/>
</dbReference>
<dbReference type="FunFam" id="2.60.40.150:FF:000128">
    <property type="entry name" value="C2 domain-containing protein"/>
    <property type="match status" value="1"/>
</dbReference>
<evidence type="ECO:0000256" key="3">
    <source>
        <dbReference type="ARBA" id="ARBA00022692"/>
    </source>
</evidence>
<evidence type="ECO:0000256" key="7">
    <source>
        <dbReference type="ARBA" id="ARBA00023136"/>
    </source>
</evidence>
<evidence type="ECO:0000256" key="1">
    <source>
        <dbReference type="ARBA" id="ARBA00004141"/>
    </source>
</evidence>
<dbReference type="FunFam" id="2.60.40.150:FF:000090">
    <property type="entry name" value="C2 domain-containing protein"/>
    <property type="match status" value="1"/>
</dbReference>
<dbReference type="Pfam" id="PF08372">
    <property type="entry name" value="PRT_C"/>
    <property type="match status" value="1"/>
</dbReference>